<dbReference type="InterPro" id="IPR000086">
    <property type="entry name" value="NUDIX_hydrolase_dom"/>
</dbReference>
<dbReference type="Gene3D" id="3.90.79.10">
    <property type="entry name" value="Nucleoside Triphosphate Pyrophosphohydrolase"/>
    <property type="match status" value="1"/>
</dbReference>
<keyword evidence="7" id="KW-1185">Reference proteome</keyword>
<dbReference type="InterPro" id="IPR020084">
    <property type="entry name" value="NUDIX_hydrolase_CS"/>
</dbReference>
<dbReference type="PANTHER" id="PTHR43046">
    <property type="entry name" value="GDP-MANNOSE MANNOSYL HYDROLASE"/>
    <property type="match status" value="1"/>
</dbReference>
<accession>A0A919TGG0</accession>
<evidence type="ECO:0000256" key="3">
    <source>
        <dbReference type="ARBA" id="ARBA00022801"/>
    </source>
</evidence>
<evidence type="ECO:0000313" key="7">
    <source>
        <dbReference type="Proteomes" id="UP000677082"/>
    </source>
</evidence>
<keyword evidence="3 4" id="KW-0378">Hydrolase</keyword>
<evidence type="ECO:0000256" key="1">
    <source>
        <dbReference type="ARBA" id="ARBA00001946"/>
    </source>
</evidence>
<evidence type="ECO:0000256" key="4">
    <source>
        <dbReference type="RuleBase" id="RU003476"/>
    </source>
</evidence>
<organism evidence="6 7">
    <name type="scientific">Paractinoplanes toevensis</name>
    <dbReference type="NCBI Taxonomy" id="571911"/>
    <lineage>
        <taxon>Bacteria</taxon>
        <taxon>Bacillati</taxon>
        <taxon>Actinomycetota</taxon>
        <taxon>Actinomycetes</taxon>
        <taxon>Micromonosporales</taxon>
        <taxon>Micromonosporaceae</taxon>
        <taxon>Paractinoplanes</taxon>
    </lineage>
</organism>
<dbReference type="CDD" id="cd18879">
    <property type="entry name" value="NUDIX_Hydrolase"/>
    <property type="match status" value="1"/>
</dbReference>
<dbReference type="PRINTS" id="PR00502">
    <property type="entry name" value="NUDIXFAMILY"/>
</dbReference>
<dbReference type="Pfam" id="PF00293">
    <property type="entry name" value="NUDIX"/>
    <property type="match status" value="1"/>
</dbReference>
<sequence length="158" mass="17138">MPASPYVTAMRAHVGNDLLLLPGASAVVRDDEGRILLMRRGDDGRWGLPAGMIEPGEQPSDAALREVFEETGIIAEIERVGGVGMHETVYPNGDHCQYLTVWFQCRAVGGEARPDGDESLEVGWFALDALPPLGERTLLRISTTEDPLAPAWFTPPSV</sequence>
<dbReference type="Proteomes" id="UP000677082">
    <property type="component" value="Unassembled WGS sequence"/>
</dbReference>
<dbReference type="SUPFAM" id="SSF55811">
    <property type="entry name" value="Nudix"/>
    <property type="match status" value="1"/>
</dbReference>
<dbReference type="PANTHER" id="PTHR43046:SF16">
    <property type="entry name" value="ADP-RIBOSE PYROPHOSPHATASE YJHB-RELATED"/>
    <property type="match status" value="1"/>
</dbReference>
<name>A0A919TGG0_9ACTN</name>
<dbReference type="InterPro" id="IPR020476">
    <property type="entry name" value="Nudix_hydrolase"/>
</dbReference>
<proteinExistence type="inferred from homology"/>
<evidence type="ECO:0000313" key="6">
    <source>
        <dbReference type="EMBL" id="GIM94948.1"/>
    </source>
</evidence>
<comment type="similarity">
    <text evidence="2 4">Belongs to the Nudix hydrolase family.</text>
</comment>
<reference evidence="6 7" key="1">
    <citation type="submission" date="2021-03" db="EMBL/GenBank/DDBJ databases">
        <title>Whole genome shotgun sequence of Actinoplanes toevensis NBRC 105298.</title>
        <authorList>
            <person name="Komaki H."/>
            <person name="Tamura T."/>
        </authorList>
    </citation>
    <scope>NUCLEOTIDE SEQUENCE [LARGE SCALE GENOMIC DNA]</scope>
    <source>
        <strain evidence="6 7">NBRC 105298</strain>
    </source>
</reference>
<dbReference type="RefSeq" id="WP_213010690.1">
    <property type="nucleotide sequence ID" value="NZ_BOQN01000087.1"/>
</dbReference>
<protein>
    <submittedName>
        <fullName evidence="6">NUDIX hydrolase</fullName>
    </submittedName>
</protein>
<evidence type="ECO:0000259" key="5">
    <source>
        <dbReference type="PROSITE" id="PS51462"/>
    </source>
</evidence>
<dbReference type="PROSITE" id="PS00893">
    <property type="entry name" value="NUDIX_BOX"/>
    <property type="match status" value="1"/>
</dbReference>
<comment type="cofactor">
    <cofactor evidence="1">
        <name>Mg(2+)</name>
        <dbReference type="ChEBI" id="CHEBI:18420"/>
    </cofactor>
</comment>
<gene>
    <name evidence="6" type="ORF">Ato02nite_067410</name>
</gene>
<dbReference type="PROSITE" id="PS51462">
    <property type="entry name" value="NUDIX"/>
    <property type="match status" value="1"/>
</dbReference>
<dbReference type="InterPro" id="IPR015797">
    <property type="entry name" value="NUDIX_hydrolase-like_dom_sf"/>
</dbReference>
<feature type="domain" description="Nudix hydrolase" evidence="5">
    <location>
        <begin position="19"/>
        <end position="154"/>
    </location>
</feature>
<dbReference type="GO" id="GO:0016787">
    <property type="term" value="F:hydrolase activity"/>
    <property type="evidence" value="ECO:0007669"/>
    <property type="project" value="UniProtKB-KW"/>
</dbReference>
<evidence type="ECO:0000256" key="2">
    <source>
        <dbReference type="ARBA" id="ARBA00005582"/>
    </source>
</evidence>
<dbReference type="AlphaFoldDB" id="A0A919TGG0"/>
<comment type="caution">
    <text evidence="6">The sequence shown here is derived from an EMBL/GenBank/DDBJ whole genome shotgun (WGS) entry which is preliminary data.</text>
</comment>
<dbReference type="EMBL" id="BOQN01000087">
    <property type="protein sequence ID" value="GIM94948.1"/>
    <property type="molecule type" value="Genomic_DNA"/>
</dbReference>